<dbReference type="Pfam" id="PF00583">
    <property type="entry name" value="Acetyltransf_1"/>
    <property type="match status" value="1"/>
</dbReference>
<sequence>MNVSRIHYKYIVIYMEERKMEINVRAVGVQDARAIHRICIQDDVLPYMVFLPSMRVEAMENRIRNLAPNQFEFVAEYDGEVVGFVGLTQSPGRRSHSGDLFIGVDSEYHNKGIGKALLMKMLDLADNWLMLERVELGVLETNPKAKALYEKFGFVEEGVKIGNLKAHGKFINEIMMSRFRPDGLIVHNE</sequence>
<reference evidence="5 6" key="1">
    <citation type="submission" date="2023-10" db="EMBL/GenBank/DDBJ databases">
        <title>Draft Genome Sequence of Bacillus thuringiensis serovar. toumanoffi 4059: Identification of a Novel Cry Protein Candidate.</title>
        <authorList>
            <person name="Murdoch R.W."/>
            <person name="Gemler B."/>
            <person name="Heater B.S."/>
        </authorList>
    </citation>
    <scope>NUCLEOTIDE SEQUENCE [LARGE SCALE GENOMIC DNA]</scope>
    <source>
        <strain evidence="5 6">4059</strain>
    </source>
</reference>
<protein>
    <submittedName>
        <fullName evidence="5">GNAT family N-acetyltransferase</fullName>
    </submittedName>
</protein>
<accession>A0ABD5HZM9</accession>
<dbReference type="InterPro" id="IPR016181">
    <property type="entry name" value="Acyl_CoA_acyltransferase"/>
</dbReference>
<keyword evidence="2" id="KW-0012">Acyltransferase</keyword>
<evidence type="ECO:0000256" key="2">
    <source>
        <dbReference type="ARBA" id="ARBA00023315"/>
    </source>
</evidence>
<dbReference type="SUPFAM" id="SSF55729">
    <property type="entry name" value="Acyl-CoA N-acyltransferases (Nat)"/>
    <property type="match status" value="1"/>
</dbReference>
<comment type="similarity">
    <text evidence="3">Belongs to the acetyltransferase family. RimJ subfamily.</text>
</comment>
<dbReference type="CDD" id="cd04301">
    <property type="entry name" value="NAT_SF"/>
    <property type="match status" value="1"/>
</dbReference>
<dbReference type="InterPro" id="IPR000182">
    <property type="entry name" value="GNAT_dom"/>
</dbReference>
<name>A0ABD5HZM9_BACTU</name>
<dbReference type="PANTHER" id="PTHR43792:SF8">
    <property type="entry name" value="[RIBOSOMAL PROTEIN US5]-ALANINE N-ACETYLTRANSFERASE"/>
    <property type="match status" value="1"/>
</dbReference>
<dbReference type="Gene3D" id="3.40.630.30">
    <property type="match status" value="1"/>
</dbReference>
<organism evidence="5 6">
    <name type="scientific">Bacillus thuringiensis serovar toumanoffi</name>
    <dbReference type="NCBI Taxonomy" id="180862"/>
    <lineage>
        <taxon>Bacteria</taxon>
        <taxon>Bacillati</taxon>
        <taxon>Bacillota</taxon>
        <taxon>Bacilli</taxon>
        <taxon>Bacillales</taxon>
        <taxon>Bacillaceae</taxon>
        <taxon>Bacillus</taxon>
        <taxon>Bacillus cereus group</taxon>
    </lineage>
</organism>
<evidence type="ECO:0000313" key="6">
    <source>
        <dbReference type="Proteomes" id="UP001272716"/>
    </source>
</evidence>
<evidence type="ECO:0000256" key="1">
    <source>
        <dbReference type="ARBA" id="ARBA00022679"/>
    </source>
</evidence>
<evidence type="ECO:0000313" key="5">
    <source>
        <dbReference type="EMBL" id="MDW9210408.1"/>
    </source>
</evidence>
<dbReference type="GO" id="GO:0016746">
    <property type="term" value="F:acyltransferase activity"/>
    <property type="evidence" value="ECO:0007669"/>
    <property type="project" value="UniProtKB-KW"/>
</dbReference>
<dbReference type="PANTHER" id="PTHR43792">
    <property type="entry name" value="GNAT FAMILY, PUTATIVE (AFU_ORTHOLOGUE AFUA_3G00765)-RELATED-RELATED"/>
    <property type="match status" value="1"/>
</dbReference>
<dbReference type="InterPro" id="IPR051531">
    <property type="entry name" value="N-acetyltransferase"/>
</dbReference>
<evidence type="ECO:0000259" key="4">
    <source>
        <dbReference type="PROSITE" id="PS51186"/>
    </source>
</evidence>
<comment type="caution">
    <text evidence="5">The sequence shown here is derived from an EMBL/GenBank/DDBJ whole genome shotgun (WGS) entry which is preliminary data.</text>
</comment>
<gene>
    <name evidence="5" type="primary">rimL</name>
    <name evidence="5" type="ORF">BTTOUR_16840</name>
</gene>
<dbReference type="AlphaFoldDB" id="A0ABD5HZM9"/>
<evidence type="ECO:0000256" key="3">
    <source>
        <dbReference type="ARBA" id="ARBA00038502"/>
    </source>
</evidence>
<keyword evidence="1" id="KW-0808">Transferase</keyword>
<dbReference type="PROSITE" id="PS51186">
    <property type="entry name" value="GNAT"/>
    <property type="match status" value="1"/>
</dbReference>
<feature type="domain" description="N-acetyltransferase" evidence="4">
    <location>
        <begin position="22"/>
        <end position="181"/>
    </location>
</feature>
<proteinExistence type="inferred from homology"/>
<dbReference type="Proteomes" id="UP001272716">
    <property type="component" value="Unassembled WGS sequence"/>
</dbReference>
<dbReference type="EMBL" id="JAWQCK010000007">
    <property type="protein sequence ID" value="MDW9210408.1"/>
    <property type="molecule type" value="Genomic_DNA"/>
</dbReference>